<evidence type="ECO:0000256" key="4">
    <source>
        <dbReference type="ARBA" id="ARBA00022502"/>
    </source>
</evidence>
<dbReference type="GO" id="GO:0042765">
    <property type="term" value="C:GPI-anchor transamidase complex"/>
    <property type="evidence" value="ECO:0007669"/>
    <property type="project" value="InterPro"/>
</dbReference>
<keyword evidence="13" id="KW-1185">Reference proteome</keyword>
<comment type="subcellular location">
    <subcellularLocation>
        <location evidence="1">Endoplasmic reticulum membrane</location>
        <topology evidence="1">Multi-pass membrane protein</topology>
    </subcellularLocation>
</comment>
<dbReference type="PANTHER" id="PTHR21072">
    <property type="entry name" value="GPI TRANSAMIDASE COMPONENT PIG-S"/>
    <property type="match status" value="1"/>
</dbReference>
<comment type="similarity">
    <text evidence="3">Belongs to the PIGS family.</text>
</comment>
<name>A0A485L397_9STRA</name>
<evidence type="ECO:0000313" key="11">
    <source>
        <dbReference type="EMBL" id="KAF0693556.1"/>
    </source>
</evidence>
<keyword evidence="5 10" id="KW-0812">Transmembrane</keyword>
<dbReference type="EMBL" id="VJMH01005680">
    <property type="protein sequence ID" value="KAF0693556.1"/>
    <property type="molecule type" value="Genomic_DNA"/>
</dbReference>
<keyword evidence="6" id="KW-0256">Endoplasmic reticulum</keyword>
<evidence type="ECO:0000313" key="13">
    <source>
        <dbReference type="Proteomes" id="UP000332933"/>
    </source>
</evidence>
<organism evidence="12 13">
    <name type="scientific">Aphanomyces stellatus</name>
    <dbReference type="NCBI Taxonomy" id="120398"/>
    <lineage>
        <taxon>Eukaryota</taxon>
        <taxon>Sar</taxon>
        <taxon>Stramenopiles</taxon>
        <taxon>Oomycota</taxon>
        <taxon>Saprolegniomycetes</taxon>
        <taxon>Saprolegniales</taxon>
        <taxon>Verrucalvaceae</taxon>
        <taxon>Aphanomyces</taxon>
    </lineage>
</organism>
<dbReference type="PANTHER" id="PTHR21072:SF13">
    <property type="entry name" value="GPI TRANSAMIDASE COMPONENT PIG-S"/>
    <property type="match status" value="1"/>
</dbReference>
<sequence>MAGTRLQVLLSVLLPILLIAPYAYHLLLVPRSPLPFDGIQALDLHASTETLRLQLDAARTLHLLHVKPSSAAYPTLPHVSTVPSSVVLSALPSAQDTPETMDRVLHAALADAHLDDRAVLVLLCRDENATITMGKHRHGWSTACRVSTEQQQLLLDTLFPAADPTAKRPSLQYRLSFSVLNEVPHANSTVAAAWEAALASSLSSIEPFATAISSALADVTMDSQLLQYGKLAKNYRVDPASRDVYVTTDDLQHFKAANDFATSSVLSDREHVLHFMAAIPASPTLHIRSTASVASARDHAFLIPGYGGVAIAHRPEDMPHVMRVFLFQCRHMLGLQAPPPSMSPSSVRFLPSSDVGVTEWEIDLLVHAWLLRHWHTSVQTLQSIAALVQQMPQMTVLPRIQTQVTHALALLESVSLLRGGLLDPVTSRRHLATIRAALAAVEAAYYDPTMISQLYFPEDQIYAVYLPLLVPLVIPLLGGLVREVKRYRAKTKQKQM</sequence>
<evidence type="ECO:0000256" key="10">
    <source>
        <dbReference type="SAM" id="Phobius"/>
    </source>
</evidence>
<dbReference type="InterPro" id="IPR019540">
    <property type="entry name" value="PtdIno-glycan_biosynth_class_S"/>
</dbReference>
<protein>
    <submittedName>
        <fullName evidence="12">Aste57867_15498 protein</fullName>
    </submittedName>
</protein>
<evidence type="ECO:0000256" key="8">
    <source>
        <dbReference type="ARBA" id="ARBA00023136"/>
    </source>
</evidence>
<dbReference type="OrthoDB" id="28748at2759"/>
<evidence type="ECO:0000256" key="6">
    <source>
        <dbReference type="ARBA" id="ARBA00022824"/>
    </source>
</evidence>
<gene>
    <name evidence="12" type="primary">Aste57867_15498</name>
    <name evidence="11" type="ORF">As57867_015442</name>
    <name evidence="12" type="ORF">ASTE57867_15498</name>
</gene>
<accession>A0A485L397</accession>
<evidence type="ECO:0000256" key="5">
    <source>
        <dbReference type="ARBA" id="ARBA00022692"/>
    </source>
</evidence>
<keyword evidence="4" id="KW-0337">GPI-anchor biosynthesis</keyword>
<dbReference type="GO" id="GO:0006506">
    <property type="term" value="P:GPI anchor biosynthetic process"/>
    <property type="evidence" value="ECO:0007669"/>
    <property type="project" value="UniProtKB-UniPathway"/>
</dbReference>
<dbReference type="Proteomes" id="UP000332933">
    <property type="component" value="Unassembled WGS sequence"/>
</dbReference>
<evidence type="ECO:0000256" key="3">
    <source>
        <dbReference type="ARBA" id="ARBA00005316"/>
    </source>
</evidence>
<evidence type="ECO:0000256" key="9">
    <source>
        <dbReference type="ARBA" id="ARBA00023180"/>
    </source>
</evidence>
<proteinExistence type="inferred from homology"/>
<keyword evidence="7 10" id="KW-1133">Transmembrane helix</keyword>
<dbReference type="AlphaFoldDB" id="A0A485L397"/>
<comment type="pathway">
    <text evidence="2">Glycolipid biosynthesis; glycosylphosphatidylinositol-anchor biosynthesis.</text>
</comment>
<keyword evidence="8 10" id="KW-0472">Membrane</keyword>
<feature type="transmembrane region" description="Helical" evidence="10">
    <location>
        <begin position="462"/>
        <end position="481"/>
    </location>
</feature>
<reference evidence="11" key="2">
    <citation type="submission" date="2019-06" db="EMBL/GenBank/DDBJ databases">
        <title>Genomics analysis of Aphanomyces spp. identifies a new class of oomycete effector associated with host adaptation.</title>
        <authorList>
            <person name="Gaulin E."/>
        </authorList>
    </citation>
    <scope>NUCLEOTIDE SEQUENCE</scope>
    <source>
        <strain evidence="11">CBS 578.67</strain>
    </source>
</reference>
<dbReference type="UniPathway" id="UPA00196"/>
<evidence type="ECO:0000256" key="7">
    <source>
        <dbReference type="ARBA" id="ARBA00022989"/>
    </source>
</evidence>
<dbReference type="Pfam" id="PF10510">
    <property type="entry name" value="PIG-S"/>
    <property type="match status" value="1"/>
</dbReference>
<dbReference type="EMBL" id="CAADRA010005701">
    <property type="protein sequence ID" value="VFT92300.1"/>
    <property type="molecule type" value="Genomic_DNA"/>
</dbReference>
<reference evidence="12 13" key="1">
    <citation type="submission" date="2019-03" db="EMBL/GenBank/DDBJ databases">
        <authorList>
            <person name="Gaulin E."/>
            <person name="Dumas B."/>
        </authorList>
    </citation>
    <scope>NUCLEOTIDE SEQUENCE [LARGE SCALE GENOMIC DNA]</scope>
    <source>
        <strain evidence="12">CBS 568.67</strain>
    </source>
</reference>
<evidence type="ECO:0000256" key="2">
    <source>
        <dbReference type="ARBA" id="ARBA00004687"/>
    </source>
</evidence>
<dbReference type="GO" id="GO:0016255">
    <property type="term" value="P:attachment of GPI anchor to protein"/>
    <property type="evidence" value="ECO:0007669"/>
    <property type="project" value="InterPro"/>
</dbReference>
<keyword evidence="9" id="KW-0325">Glycoprotein</keyword>
<evidence type="ECO:0000256" key="1">
    <source>
        <dbReference type="ARBA" id="ARBA00004477"/>
    </source>
</evidence>
<evidence type="ECO:0000313" key="12">
    <source>
        <dbReference type="EMBL" id="VFT92300.1"/>
    </source>
</evidence>